<feature type="region of interest" description="Disordered" evidence="1">
    <location>
        <begin position="37"/>
        <end position="62"/>
    </location>
</feature>
<dbReference type="Proteomes" id="UP000245618">
    <property type="component" value="Unassembled WGS sequence"/>
</dbReference>
<evidence type="ECO:0000313" key="3">
    <source>
        <dbReference type="Proteomes" id="UP000245618"/>
    </source>
</evidence>
<keyword evidence="3" id="KW-1185">Reference proteome</keyword>
<proteinExistence type="predicted"/>
<feature type="compositionally biased region" description="Basic and acidic residues" evidence="1">
    <location>
        <begin position="37"/>
        <end position="46"/>
    </location>
</feature>
<evidence type="ECO:0000313" key="2">
    <source>
        <dbReference type="EMBL" id="PWA07983.1"/>
    </source>
</evidence>
<protein>
    <submittedName>
        <fullName evidence="2">Uncharacterized protein</fullName>
    </submittedName>
</protein>
<gene>
    <name evidence="2" type="ORF">DB891_13320</name>
</gene>
<comment type="caution">
    <text evidence="2">The sequence shown here is derived from an EMBL/GenBank/DDBJ whole genome shotgun (WGS) entry which is preliminary data.</text>
</comment>
<evidence type="ECO:0000256" key="1">
    <source>
        <dbReference type="SAM" id="MobiDB-lite"/>
    </source>
</evidence>
<dbReference type="AlphaFoldDB" id="A0A2U1JSX3"/>
<organism evidence="2 3">
    <name type="scientific">Flavobacterium laiguense</name>
    <dbReference type="NCBI Taxonomy" id="2169409"/>
    <lineage>
        <taxon>Bacteria</taxon>
        <taxon>Pseudomonadati</taxon>
        <taxon>Bacteroidota</taxon>
        <taxon>Flavobacteriia</taxon>
        <taxon>Flavobacteriales</taxon>
        <taxon>Flavobacteriaceae</taxon>
        <taxon>Flavobacterium</taxon>
    </lineage>
</organism>
<dbReference type="RefSeq" id="WP_116764067.1">
    <property type="nucleotide sequence ID" value="NZ_QCZH01000017.1"/>
</dbReference>
<accession>A0A2U1JSX3</accession>
<sequence length="76" mass="8406">MTNETASLWLSSGGTTHFVATEFIPLNENSVEFHKTRVRDSSEKPTDQWSANGIGRGLATNSPTRLFLEGHAQKMN</sequence>
<name>A0A2U1JSX3_9FLAO</name>
<reference evidence="2 3" key="1">
    <citation type="submission" date="2018-04" db="EMBL/GenBank/DDBJ databases">
        <title>Flavobacterium sp. nov., isolated from glacier ice.</title>
        <authorList>
            <person name="Liu Q."/>
            <person name="Xin Y.-H."/>
        </authorList>
    </citation>
    <scope>NUCLEOTIDE SEQUENCE [LARGE SCALE GENOMIC DNA]</scope>
    <source>
        <strain evidence="2 3">LB2P30</strain>
    </source>
</reference>
<dbReference type="EMBL" id="QCZH01000017">
    <property type="protein sequence ID" value="PWA07983.1"/>
    <property type="molecule type" value="Genomic_DNA"/>
</dbReference>